<name>A0ABP9FCU0_9ACTN</name>
<reference evidence="2" key="1">
    <citation type="journal article" date="2019" name="Int. J. Syst. Evol. Microbiol.">
        <title>The Global Catalogue of Microorganisms (GCM) 10K type strain sequencing project: providing services to taxonomists for standard genome sequencing and annotation.</title>
        <authorList>
            <consortium name="The Broad Institute Genomics Platform"/>
            <consortium name="The Broad Institute Genome Sequencing Center for Infectious Disease"/>
            <person name="Wu L."/>
            <person name="Ma J."/>
        </authorList>
    </citation>
    <scope>NUCLEOTIDE SEQUENCE [LARGE SCALE GENOMIC DNA]</scope>
    <source>
        <strain evidence="2">JCM 19125</strain>
    </source>
</reference>
<organism evidence="1 2">
    <name type="scientific">Tessaracoccus lubricantis</name>
    <dbReference type="NCBI Taxonomy" id="545543"/>
    <lineage>
        <taxon>Bacteria</taxon>
        <taxon>Bacillati</taxon>
        <taxon>Actinomycetota</taxon>
        <taxon>Actinomycetes</taxon>
        <taxon>Propionibacteriales</taxon>
        <taxon>Propionibacteriaceae</taxon>
        <taxon>Tessaracoccus</taxon>
    </lineage>
</organism>
<dbReference type="EMBL" id="BAABLV010000026">
    <property type="protein sequence ID" value="GAA4899214.1"/>
    <property type="molecule type" value="Genomic_DNA"/>
</dbReference>
<gene>
    <name evidence="1" type="ORF">GCM10025789_16710</name>
</gene>
<evidence type="ECO:0000313" key="1">
    <source>
        <dbReference type="EMBL" id="GAA4899214.1"/>
    </source>
</evidence>
<protein>
    <recommendedName>
        <fullName evidence="3">DUF2017 domain-containing protein</fullName>
    </recommendedName>
</protein>
<keyword evidence="2" id="KW-1185">Reference proteome</keyword>
<dbReference type="InterPro" id="IPR018561">
    <property type="entry name" value="AosR"/>
</dbReference>
<proteinExistence type="predicted"/>
<evidence type="ECO:0000313" key="2">
    <source>
        <dbReference type="Proteomes" id="UP001501521"/>
    </source>
</evidence>
<accession>A0ABP9FCU0</accession>
<dbReference type="RefSeq" id="WP_345581794.1">
    <property type="nucleotide sequence ID" value="NZ_BAABLV010000026.1"/>
</dbReference>
<sequence>MTLQPEDIVWEFDGADGRDKGLAAMVKFYVQHLRELLPPETGDAFEQIVADMADDPTNRMLANPRLARLFPAALSAAKDADEFWRDSIHSQTRARIEAAGVVAANLDAYQDYIPVRLADVDAWAKTIGALRLFWWAELAGTERLAMPTSAVLSSNPELADLVEWLGYILEDLIDSRERCLRTGSSYDPDDFDPLDDPDV</sequence>
<evidence type="ECO:0008006" key="3">
    <source>
        <dbReference type="Google" id="ProtNLM"/>
    </source>
</evidence>
<comment type="caution">
    <text evidence="1">The sequence shown here is derived from an EMBL/GenBank/DDBJ whole genome shotgun (WGS) entry which is preliminary data.</text>
</comment>
<dbReference type="Proteomes" id="UP001501521">
    <property type="component" value="Unassembled WGS sequence"/>
</dbReference>
<dbReference type="Pfam" id="PF09438">
    <property type="entry name" value="DUF2017"/>
    <property type="match status" value="1"/>
</dbReference>